<feature type="repeat" description="WD" evidence="1">
    <location>
        <begin position="1172"/>
        <end position="1206"/>
    </location>
</feature>
<dbReference type="Gene3D" id="1.10.260.40">
    <property type="entry name" value="lambda repressor-like DNA-binding domains"/>
    <property type="match status" value="1"/>
</dbReference>
<feature type="domain" description="HTH cro/C1-type" evidence="3">
    <location>
        <begin position="22"/>
        <end position="77"/>
    </location>
</feature>
<keyword evidence="5" id="KW-1185">Reference proteome</keyword>
<dbReference type="SMART" id="SM00530">
    <property type="entry name" value="HTH_XRE"/>
    <property type="match status" value="1"/>
</dbReference>
<feature type="compositionally biased region" description="Basic and acidic residues" evidence="2">
    <location>
        <begin position="387"/>
        <end position="396"/>
    </location>
</feature>
<accession>A0A7H0I5T7</accession>
<dbReference type="Gene3D" id="2.130.10.10">
    <property type="entry name" value="YVTN repeat-like/Quinoprotein amine dehydrogenase"/>
    <property type="match status" value="3"/>
</dbReference>
<dbReference type="PANTHER" id="PTHR19879:SF9">
    <property type="entry name" value="TRANSCRIPTION INITIATION FACTOR TFIID SUBUNIT 5"/>
    <property type="match status" value="1"/>
</dbReference>
<proteinExistence type="predicted"/>
<dbReference type="PROSITE" id="PS50294">
    <property type="entry name" value="WD_REPEATS_REGION"/>
    <property type="match status" value="1"/>
</dbReference>
<dbReference type="AlphaFoldDB" id="A0A7H0I5T7"/>
<dbReference type="InterPro" id="IPR049052">
    <property type="entry name" value="nSTAND1"/>
</dbReference>
<dbReference type="InterPro" id="IPR010982">
    <property type="entry name" value="Lambda_DNA-bd_dom_sf"/>
</dbReference>
<feature type="region of interest" description="Disordered" evidence="2">
    <location>
        <begin position="382"/>
        <end position="401"/>
    </location>
</feature>
<reference evidence="4 5" key="1">
    <citation type="submission" date="2020-08" db="EMBL/GenBank/DDBJ databases">
        <title>A novel species.</title>
        <authorList>
            <person name="Gao J."/>
        </authorList>
    </citation>
    <scope>NUCLEOTIDE SEQUENCE [LARGE SCALE GENOMIC DNA]</scope>
    <source>
        <strain evidence="4 5">CRXT-G-22</strain>
    </source>
</reference>
<protein>
    <recommendedName>
        <fullName evidence="3">HTH cro/C1-type domain-containing protein</fullName>
    </recommendedName>
</protein>
<feature type="repeat" description="WD" evidence="1">
    <location>
        <begin position="1131"/>
        <end position="1154"/>
    </location>
</feature>
<evidence type="ECO:0000256" key="1">
    <source>
        <dbReference type="PROSITE-ProRule" id="PRU00221"/>
    </source>
</evidence>
<dbReference type="SMART" id="SM00320">
    <property type="entry name" value="WD40"/>
    <property type="match status" value="4"/>
</dbReference>
<dbReference type="InterPro" id="IPR011047">
    <property type="entry name" value="Quinoprotein_ADH-like_sf"/>
</dbReference>
<dbReference type="KEGG" id="sroi:IAG44_00830"/>
<dbReference type="RefSeq" id="WP_187745196.1">
    <property type="nucleotide sequence ID" value="NZ_CP060828.1"/>
</dbReference>
<dbReference type="SUPFAM" id="SSF75011">
    <property type="entry name" value="3-carboxy-cis,cis-mucoante lactonizing enzyme"/>
    <property type="match status" value="1"/>
</dbReference>
<dbReference type="PANTHER" id="PTHR19879">
    <property type="entry name" value="TRANSCRIPTION INITIATION FACTOR TFIID"/>
    <property type="match status" value="1"/>
</dbReference>
<sequence length="1280" mass="139706">MGRRERPLDPADGPAARFAHELRKLRRDAGGLTYRAMAAKAHYSTATLAQAAAGDRLPSLAVALAYAGACGGDRAEWERRWHEAAREAAEEARAADEDTEPPYLGLARFGVDDADRFFGRDQLTGRLLDLVRRRHLVVVAGPSGSGKSSLLRAGLIARLQQTGLQQADPQQTGPAWTGPAAIRILTPGEHPDRTHAATLDPHTAPRGTLIVVDQLEEVFTLCADATERLRFLDRLCTAARPEHGLRVVVAVRGDFYGHLARHRPLAEAAQDATLLVAAMSQDELREAVVRPAALGGLVVERALTARITDEVTDEPGGLALMSHALLETWHRRRGRVLTEAAYDGAGGLRGAVARTAEDFHGRLTPGQAETARRILLRLVTPGQGSQDTRRPAERAEVTALGPGPAADADLVLERLARARLVTLDRDTVDLAHEAVLTSWPRLRAWIDEDRDRLRVQRHLTEAARTWQALGHDPGSLYRGLRLTLAEQHCAASGGRDDLTPLERRFLTAGLAARDRERVHRRARTLALTLLLVLSLLAGLVAWQQNQAGERRRTEAEARRVAGVADSLRTSDPRTAMRLSVAAWRIADLPETRSALLGAMAQPEQDAFTDPDSSTGTMRHLSADGRTLVSVGEREVARWDVGERRKVAVMPGLGARRESVAAMRADGGWLPFFVDPYGQMAGKVALVDLSTGRQDGDALGPADEGVEMGTSGRSLIAYDHTRSEHRVRLWDTERRRVLLDIGTPRRASAAGRELTIAQALRKGKERRTYPDSAGYPDATVTTDDRLLALCVPGQPLQLWDIAERRRLPTPWAPRPSRYQCQNERVHFTPDGHRLALVTEDDVRVWDIRSGGEAVVFEGEAVQTIAFSEDGRFLAAAGVDEIQLWRTDTPDAPVFRYELPAEAVSDLRVDPGEGWIRYIGGPLGDWGSAVRTLGLRDVFTDDWRPDTQKALFGPDGRTLATAQVMERTGHVRFRVGDVELPAVPCRKVSANHPNHCEVLMAFSSDGRTLAYGVSENPLSLKPPPRVSLWDMSCRRVTASPRLVKDDPYDQDLIVSLVFGPRDASLITSQVPMYGATDVWDPARSTLVKTMPHVNGDLALRPNGRLLVTSSGQAVALPSGVRPPEAQSPGQTSALAFSPDGHYLAAGDASGRTMLWDGGLTRRLGVLAGVADRYVSALAFSPDGRMLAVGFEDGFIRLWDTASRQRIGLPLLTPGDTVRALAFSPDGTELRVAGARTPPRAYGLAPDRAARDVCRRVADGLSAAEWRRHLPGIPYRRTCPDRG</sequence>
<dbReference type="SUPFAM" id="SSF50998">
    <property type="entry name" value="Quinoprotein alcohol dehydrogenase-like"/>
    <property type="match status" value="1"/>
</dbReference>
<dbReference type="InterPro" id="IPR001387">
    <property type="entry name" value="Cro/C1-type_HTH"/>
</dbReference>
<name>A0A7H0I5T7_9ACTN</name>
<dbReference type="Pfam" id="PF20703">
    <property type="entry name" value="nSTAND1"/>
    <property type="match status" value="1"/>
</dbReference>
<dbReference type="InterPro" id="IPR027417">
    <property type="entry name" value="P-loop_NTPase"/>
</dbReference>
<dbReference type="Gene3D" id="3.40.50.300">
    <property type="entry name" value="P-loop containing nucleotide triphosphate hydrolases"/>
    <property type="match status" value="1"/>
</dbReference>
<evidence type="ECO:0000313" key="5">
    <source>
        <dbReference type="Proteomes" id="UP000516052"/>
    </source>
</evidence>
<evidence type="ECO:0000259" key="3">
    <source>
        <dbReference type="PROSITE" id="PS50943"/>
    </source>
</evidence>
<dbReference type="Pfam" id="PF00400">
    <property type="entry name" value="WD40"/>
    <property type="match status" value="2"/>
</dbReference>
<dbReference type="Proteomes" id="UP000516052">
    <property type="component" value="Chromosome"/>
</dbReference>
<dbReference type="EMBL" id="CP060828">
    <property type="protein sequence ID" value="QNP68153.1"/>
    <property type="molecule type" value="Genomic_DNA"/>
</dbReference>
<dbReference type="InterPro" id="IPR015943">
    <property type="entry name" value="WD40/YVTN_repeat-like_dom_sf"/>
</dbReference>
<dbReference type="SUPFAM" id="SSF52540">
    <property type="entry name" value="P-loop containing nucleoside triphosphate hydrolases"/>
    <property type="match status" value="1"/>
</dbReference>
<dbReference type="PROSITE" id="PS50082">
    <property type="entry name" value="WD_REPEATS_2"/>
    <property type="match status" value="2"/>
</dbReference>
<dbReference type="GO" id="GO:0003677">
    <property type="term" value="F:DNA binding"/>
    <property type="evidence" value="ECO:0007669"/>
    <property type="project" value="InterPro"/>
</dbReference>
<dbReference type="CDD" id="cd00093">
    <property type="entry name" value="HTH_XRE"/>
    <property type="match status" value="1"/>
</dbReference>
<gene>
    <name evidence="4" type="ORF">IAG44_00830</name>
</gene>
<dbReference type="InterPro" id="IPR001680">
    <property type="entry name" value="WD40_rpt"/>
</dbReference>
<keyword evidence="1" id="KW-0853">WD repeat</keyword>
<dbReference type="PROSITE" id="PS50943">
    <property type="entry name" value="HTH_CROC1"/>
    <property type="match status" value="1"/>
</dbReference>
<evidence type="ECO:0000313" key="4">
    <source>
        <dbReference type="EMBL" id="QNP68153.1"/>
    </source>
</evidence>
<organism evidence="4 5">
    <name type="scientific">Streptomyces roseirectus</name>
    <dbReference type="NCBI Taxonomy" id="2768066"/>
    <lineage>
        <taxon>Bacteria</taxon>
        <taxon>Bacillati</taxon>
        <taxon>Actinomycetota</taxon>
        <taxon>Actinomycetes</taxon>
        <taxon>Kitasatosporales</taxon>
        <taxon>Streptomycetaceae</taxon>
        <taxon>Streptomyces</taxon>
    </lineage>
</organism>
<evidence type="ECO:0000256" key="2">
    <source>
        <dbReference type="SAM" id="MobiDB-lite"/>
    </source>
</evidence>